<dbReference type="eggNOG" id="COG3956">
    <property type="taxonomic scope" value="Bacteria"/>
</dbReference>
<dbReference type="GO" id="GO:0047429">
    <property type="term" value="F:nucleoside triphosphate diphosphatase activity"/>
    <property type="evidence" value="ECO:0007669"/>
    <property type="project" value="InterPro"/>
</dbReference>
<dbReference type="HOGENOM" id="CLU_038356_0_1_0"/>
<dbReference type="Gene3D" id="1.10.287.1080">
    <property type="entry name" value="MazG-like"/>
    <property type="match status" value="2"/>
</dbReference>
<dbReference type="FunCoup" id="W0RHN6">
    <property type="interactions" value="138"/>
</dbReference>
<dbReference type="RefSeq" id="WP_025412096.1">
    <property type="nucleotide sequence ID" value="NZ_CP007128.1"/>
</dbReference>
<dbReference type="AlphaFoldDB" id="W0RHN6"/>
<dbReference type="InParanoid" id="W0RHN6"/>
<evidence type="ECO:0000313" key="2">
    <source>
        <dbReference type="EMBL" id="AHG90629.1"/>
    </source>
</evidence>
<dbReference type="EMBL" id="CP007128">
    <property type="protein sequence ID" value="AHG90629.1"/>
    <property type="molecule type" value="Genomic_DNA"/>
</dbReference>
<dbReference type="GO" id="GO:0046061">
    <property type="term" value="P:dATP catabolic process"/>
    <property type="evidence" value="ECO:0007669"/>
    <property type="project" value="TreeGrafter"/>
</dbReference>
<dbReference type="CDD" id="cd11529">
    <property type="entry name" value="NTP-PPase_MazG_Cterm"/>
    <property type="match status" value="1"/>
</dbReference>
<dbReference type="KEGG" id="gba:J421_3092"/>
<dbReference type="InterPro" id="IPR048015">
    <property type="entry name" value="NTP-PPase_MazG-like_N"/>
</dbReference>
<dbReference type="GO" id="GO:0046076">
    <property type="term" value="P:dTTP catabolic process"/>
    <property type="evidence" value="ECO:0007669"/>
    <property type="project" value="TreeGrafter"/>
</dbReference>
<name>W0RHN6_9BACT</name>
<dbReference type="CDD" id="cd11528">
    <property type="entry name" value="NTP-PPase_MazG_Nterm"/>
    <property type="match status" value="1"/>
</dbReference>
<dbReference type="SUPFAM" id="SSF101386">
    <property type="entry name" value="all-alpha NTP pyrophosphatases"/>
    <property type="match status" value="2"/>
</dbReference>
<dbReference type="NCBIfam" id="NF007113">
    <property type="entry name" value="PRK09562.1"/>
    <property type="match status" value="1"/>
</dbReference>
<feature type="domain" description="NTP pyrophosphohydrolase MazG-like" evidence="1">
    <location>
        <begin position="27"/>
        <end position="99"/>
    </location>
</feature>
<dbReference type="InterPro" id="IPR011551">
    <property type="entry name" value="NTP_PyrPHydrolase_MazG"/>
</dbReference>
<evidence type="ECO:0000259" key="1">
    <source>
        <dbReference type="Pfam" id="PF03819"/>
    </source>
</evidence>
<accession>W0RHN6</accession>
<dbReference type="OrthoDB" id="9808939at2"/>
<dbReference type="GO" id="GO:0006203">
    <property type="term" value="P:dGTP catabolic process"/>
    <property type="evidence" value="ECO:0007669"/>
    <property type="project" value="TreeGrafter"/>
</dbReference>
<dbReference type="InterPro" id="IPR004518">
    <property type="entry name" value="MazG-like_dom"/>
</dbReference>
<sequence length="256" mass="28442">MQDKPTLEDTLALMRDLRRRCEWDRAQTHDSLRPYLIEEAHEVDDAIRSGDDAMLREELGDLLLQVLFHSVVAEERGAFDLHDVAHSLITKMRARHPHLYPPDGQEPGERQSWESMKARKRRGSIEEGLPSGLPSLHRAHRLQDRAAGVGFDWPDVDGPAAKVEEELAEVRDELHGGSDATRLEAEIGDLLFAVVNLARKAGVHASLALDKANAKFAARFSAIEKLAAERGIDVNSAGLTVLDQLWDEVKAAGSDR</sequence>
<feature type="domain" description="NTP pyrophosphohydrolase MazG-like" evidence="1">
    <location>
        <begin position="162"/>
        <end position="218"/>
    </location>
</feature>
<reference evidence="2 3" key="1">
    <citation type="journal article" date="2014" name="Genome Announc.">
        <title>Genome Sequence and Methylome of Soil Bacterium Gemmatirosa kalamazoonensis KBS708T, a Member of the Rarely Cultivated Gemmatimonadetes Phylum.</title>
        <authorList>
            <person name="Debruyn J.M."/>
            <person name="Radosevich M."/>
            <person name="Wommack K.E."/>
            <person name="Polson S.W."/>
            <person name="Hauser L.J."/>
            <person name="Fawaz M.N."/>
            <person name="Korlach J."/>
            <person name="Tsai Y.C."/>
        </authorList>
    </citation>
    <scope>NUCLEOTIDE SEQUENCE [LARGE SCALE GENOMIC DNA]</scope>
    <source>
        <strain evidence="2 3">KBS708</strain>
    </source>
</reference>
<dbReference type="PANTHER" id="PTHR30522">
    <property type="entry name" value="NUCLEOSIDE TRIPHOSPHATE PYROPHOSPHOHYDROLASE"/>
    <property type="match status" value="1"/>
</dbReference>
<dbReference type="GO" id="GO:0046081">
    <property type="term" value="P:dUTP catabolic process"/>
    <property type="evidence" value="ECO:0007669"/>
    <property type="project" value="TreeGrafter"/>
</dbReference>
<dbReference type="Proteomes" id="UP000019151">
    <property type="component" value="Chromosome"/>
</dbReference>
<dbReference type="Pfam" id="PF03819">
    <property type="entry name" value="MazG"/>
    <property type="match status" value="2"/>
</dbReference>
<protein>
    <submittedName>
        <fullName evidence="2">MazG family protein</fullName>
    </submittedName>
</protein>
<organism evidence="2 3">
    <name type="scientific">Gemmatirosa kalamazoonensis</name>
    <dbReference type="NCBI Taxonomy" id="861299"/>
    <lineage>
        <taxon>Bacteria</taxon>
        <taxon>Pseudomonadati</taxon>
        <taxon>Gemmatimonadota</taxon>
        <taxon>Gemmatimonadia</taxon>
        <taxon>Gemmatimonadales</taxon>
        <taxon>Gemmatimonadaceae</taxon>
        <taxon>Gemmatirosa</taxon>
    </lineage>
</organism>
<keyword evidence="3" id="KW-1185">Reference proteome</keyword>
<dbReference type="GO" id="GO:0046052">
    <property type="term" value="P:UTP catabolic process"/>
    <property type="evidence" value="ECO:0007669"/>
    <property type="project" value="TreeGrafter"/>
</dbReference>
<dbReference type="NCBIfam" id="TIGR00444">
    <property type="entry name" value="mazG"/>
    <property type="match status" value="1"/>
</dbReference>
<dbReference type="STRING" id="861299.J421_3092"/>
<dbReference type="PATRIC" id="fig|861299.3.peg.3144"/>
<dbReference type="PANTHER" id="PTHR30522:SF0">
    <property type="entry name" value="NUCLEOSIDE TRIPHOSPHATE PYROPHOSPHOHYDROLASE"/>
    <property type="match status" value="1"/>
</dbReference>
<proteinExistence type="predicted"/>
<dbReference type="GO" id="GO:0046047">
    <property type="term" value="P:TTP catabolic process"/>
    <property type="evidence" value="ECO:0007669"/>
    <property type="project" value="TreeGrafter"/>
</dbReference>
<dbReference type="InterPro" id="IPR048011">
    <property type="entry name" value="NTP-PPase_MazG-like_C"/>
</dbReference>
<evidence type="ECO:0000313" key="3">
    <source>
        <dbReference type="Proteomes" id="UP000019151"/>
    </source>
</evidence>
<gene>
    <name evidence="2" type="ORF">J421_3092</name>
</gene>